<reference evidence="1 2" key="1">
    <citation type="submission" date="2016-04" db="EMBL/GenBank/DDBJ databases">
        <title>Genome analyses suggest a sexual origin of heterokaryosis in a supposedly ancient asexual fungus.</title>
        <authorList>
            <person name="Ropars J."/>
            <person name="Sedzielewska K."/>
            <person name="Noel J."/>
            <person name="Charron P."/>
            <person name="Farinelli L."/>
            <person name="Marton T."/>
            <person name="Kruger M."/>
            <person name="Pelin A."/>
            <person name="Brachmann A."/>
            <person name="Corradi N."/>
        </authorList>
    </citation>
    <scope>NUCLEOTIDE SEQUENCE [LARGE SCALE GENOMIC DNA]</scope>
    <source>
        <strain evidence="1 2">C2</strain>
    </source>
</reference>
<sequence>MQIVPDAGFPNSIATYAHGIIRDNPFSSRAEAVAIYAVLTISPRDSEVTIYTDSQTAIDGLRDYVVDWNFTWFTLQFEPSHDASFTFEHASQHQTFKFKLFLDELPMLEKLKIAHLDLYMDELTCFSCIDCMEDLMHLFMCKKRHLPIELQIGQPNSGNLT</sequence>
<dbReference type="InterPro" id="IPR012337">
    <property type="entry name" value="RNaseH-like_sf"/>
</dbReference>
<dbReference type="Proteomes" id="UP000233469">
    <property type="component" value="Unassembled WGS sequence"/>
</dbReference>
<accession>A0A2N1MPB8</accession>
<dbReference type="InterPro" id="IPR036397">
    <property type="entry name" value="RNaseH_sf"/>
</dbReference>
<comment type="caution">
    <text evidence="1">The sequence shown here is derived from an EMBL/GenBank/DDBJ whole genome shotgun (WGS) entry which is preliminary data.</text>
</comment>
<evidence type="ECO:0008006" key="3">
    <source>
        <dbReference type="Google" id="ProtNLM"/>
    </source>
</evidence>
<evidence type="ECO:0000313" key="2">
    <source>
        <dbReference type="Proteomes" id="UP000233469"/>
    </source>
</evidence>
<name>A0A2N1MPB8_9GLOM</name>
<organism evidence="1 2">
    <name type="scientific">Rhizophagus irregularis</name>
    <dbReference type="NCBI Taxonomy" id="588596"/>
    <lineage>
        <taxon>Eukaryota</taxon>
        <taxon>Fungi</taxon>
        <taxon>Fungi incertae sedis</taxon>
        <taxon>Mucoromycota</taxon>
        <taxon>Glomeromycotina</taxon>
        <taxon>Glomeromycetes</taxon>
        <taxon>Glomerales</taxon>
        <taxon>Glomeraceae</taxon>
        <taxon>Rhizophagus</taxon>
    </lineage>
</organism>
<dbReference type="AlphaFoldDB" id="A0A2N1MPB8"/>
<dbReference type="SUPFAM" id="SSF53098">
    <property type="entry name" value="Ribonuclease H-like"/>
    <property type="match status" value="1"/>
</dbReference>
<proteinExistence type="predicted"/>
<gene>
    <name evidence="1" type="ORF">RhiirC2_788822</name>
</gene>
<dbReference type="GO" id="GO:0003676">
    <property type="term" value="F:nucleic acid binding"/>
    <property type="evidence" value="ECO:0007669"/>
    <property type="project" value="InterPro"/>
</dbReference>
<dbReference type="EMBL" id="LLXL01001641">
    <property type="protein sequence ID" value="PKK63497.1"/>
    <property type="molecule type" value="Genomic_DNA"/>
</dbReference>
<dbReference type="Gene3D" id="3.30.420.10">
    <property type="entry name" value="Ribonuclease H-like superfamily/Ribonuclease H"/>
    <property type="match status" value="1"/>
</dbReference>
<protein>
    <recommendedName>
        <fullName evidence="3">RNase H type-1 domain-containing protein</fullName>
    </recommendedName>
</protein>
<reference evidence="1 2" key="2">
    <citation type="submission" date="2017-10" db="EMBL/GenBank/DDBJ databases">
        <title>Extensive intraspecific genome diversity in a model arbuscular mycorrhizal fungus.</title>
        <authorList>
            <person name="Chen E.C.H."/>
            <person name="Morin E."/>
            <person name="Baudet D."/>
            <person name="Noel J."/>
            <person name="Ndikumana S."/>
            <person name="Charron P."/>
            <person name="St-Onge C."/>
            <person name="Giorgi J."/>
            <person name="Grigoriev I.V."/>
            <person name="Roux C."/>
            <person name="Martin F.M."/>
            <person name="Corradi N."/>
        </authorList>
    </citation>
    <scope>NUCLEOTIDE SEQUENCE [LARGE SCALE GENOMIC DNA]</scope>
    <source>
        <strain evidence="1 2">C2</strain>
    </source>
</reference>
<evidence type="ECO:0000313" key="1">
    <source>
        <dbReference type="EMBL" id="PKK63497.1"/>
    </source>
</evidence>